<gene>
    <name evidence="1" type="ORF">BDP27DRAFT_1440660</name>
</gene>
<protein>
    <submittedName>
        <fullName evidence="1">Uncharacterized protein</fullName>
    </submittedName>
</protein>
<dbReference type="EMBL" id="JADNRY010001428">
    <property type="protein sequence ID" value="KAF9016631.1"/>
    <property type="molecule type" value="Genomic_DNA"/>
</dbReference>
<proteinExistence type="predicted"/>
<accession>A0A9P5TVI7</accession>
<reference evidence="1" key="1">
    <citation type="submission" date="2020-11" db="EMBL/GenBank/DDBJ databases">
        <authorList>
            <consortium name="DOE Joint Genome Institute"/>
            <person name="Ahrendt S."/>
            <person name="Riley R."/>
            <person name="Andreopoulos W."/>
            <person name="Labutti K."/>
            <person name="Pangilinan J."/>
            <person name="Ruiz-Duenas F.J."/>
            <person name="Barrasa J.M."/>
            <person name="Sanchez-Garcia M."/>
            <person name="Camarero S."/>
            <person name="Miyauchi S."/>
            <person name="Serrano A."/>
            <person name="Linde D."/>
            <person name="Babiker R."/>
            <person name="Drula E."/>
            <person name="Ayuso-Fernandez I."/>
            <person name="Pacheco R."/>
            <person name="Padilla G."/>
            <person name="Ferreira P."/>
            <person name="Barriuso J."/>
            <person name="Kellner H."/>
            <person name="Castanera R."/>
            <person name="Alfaro M."/>
            <person name="Ramirez L."/>
            <person name="Pisabarro A.G."/>
            <person name="Kuo A."/>
            <person name="Tritt A."/>
            <person name="Lipzen A."/>
            <person name="He G."/>
            <person name="Yan M."/>
            <person name="Ng V."/>
            <person name="Cullen D."/>
            <person name="Martin F."/>
            <person name="Rosso M.-N."/>
            <person name="Henrissat B."/>
            <person name="Hibbett D."/>
            <person name="Martinez A.T."/>
            <person name="Grigoriev I.V."/>
        </authorList>
    </citation>
    <scope>NUCLEOTIDE SEQUENCE</scope>
    <source>
        <strain evidence="1">AH 40177</strain>
    </source>
</reference>
<dbReference type="AlphaFoldDB" id="A0A9P5TVI7"/>
<evidence type="ECO:0000313" key="2">
    <source>
        <dbReference type="Proteomes" id="UP000772434"/>
    </source>
</evidence>
<keyword evidence="2" id="KW-1185">Reference proteome</keyword>
<dbReference type="Proteomes" id="UP000772434">
    <property type="component" value="Unassembled WGS sequence"/>
</dbReference>
<sequence>MSSTPVDTFTQPATGFPTPVDNAENSLVLFTQLYLHPAASRLFERFSSPEDVADLHGLLSWIRGEFFKRDCTITQLSDQGFEHYNSARAWHDYSQRLEHQNEKLAMEISDLRKDRQASGYPDYLATQAQLIRERQLVAQGLACYAQADVQPFLEAMMDDSYSLFLFVEELHDKASAEGDRTWYKRISSVLAMTSTLQDQLGYTSDEMYGALQEFKEEVSDPVVLASEFSGVTYSNSWEISPDFPRICDLPSPLSSTDSLAVSMHSPVTSCLDLD</sequence>
<organism evidence="1 2">
    <name type="scientific">Rhodocollybia butyracea</name>
    <dbReference type="NCBI Taxonomy" id="206335"/>
    <lineage>
        <taxon>Eukaryota</taxon>
        <taxon>Fungi</taxon>
        <taxon>Dikarya</taxon>
        <taxon>Basidiomycota</taxon>
        <taxon>Agaricomycotina</taxon>
        <taxon>Agaricomycetes</taxon>
        <taxon>Agaricomycetidae</taxon>
        <taxon>Agaricales</taxon>
        <taxon>Marasmiineae</taxon>
        <taxon>Omphalotaceae</taxon>
        <taxon>Rhodocollybia</taxon>
    </lineage>
</organism>
<evidence type="ECO:0000313" key="1">
    <source>
        <dbReference type="EMBL" id="KAF9016631.1"/>
    </source>
</evidence>
<comment type="caution">
    <text evidence="1">The sequence shown here is derived from an EMBL/GenBank/DDBJ whole genome shotgun (WGS) entry which is preliminary data.</text>
</comment>
<name>A0A9P5TVI7_9AGAR</name>